<proteinExistence type="predicted"/>
<dbReference type="EMBL" id="LBOZ01000002">
    <property type="protein sequence ID" value="KKP48008.1"/>
    <property type="molecule type" value="Genomic_DNA"/>
</dbReference>
<dbReference type="AlphaFoldDB" id="A0A0F9ZUG1"/>
<organism evidence="1 2">
    <name type="scientific">Candidatus Woesebacteria bacterium GW2011_GWA2_33_28</name>
    <dbReference type="NCBI Taxonomy" id="1618561"/>
    <lineage>
        <taxon>Bacteria</taxon>
        <taxon>Candidatus Woeseibacteriota</taxon>
    </lineage>
</organism>
<gene>
    <name evidence="1" type="ORF">UR38_C0002G0111</name>
</gene>
<dbReference type="Proteomes" id="UP000033995">
    <property type="component" value="Unassembled WGS sequence"/>
</dbReference>
<accession>A0A0F9ZUG1</accession>
<protein>
    <submittedName>
        <fullName evidence="1">Uncharacterized protein</fullName>
    </submittedName>
</protein>
<sequence>MKFIKMERIKDNKNINIELLFGRFLDRQLFPWSNQIVSLAESIKSDIQLEVDSTILRLNQNKSVVAKQIIEKIRSRAESWNYIKYLDHFWFSKIPQFRNFQRA</sequence>
<name>A0A0F9ZUG1_9BACT</name>
<evidence type="ECO:0000313" key="2">
    <source>
        <dbReference type="Proteomes" id="UP000033995"/>
    </source>
</evidence>
<comment type="caution">
    <text evidence="1">The sequence shown here is derived from an EMBL/GenBank/DDBJ whole genome shotgun (WGS) entry which is preliminary data.</text>
</comment>
<evidence type="ECO:0000313" key="1">
    <source>
        <dbReference type="EMBL" id="KKP48008.1"/>
    </source>
</evidence>
<reference evidence="1 2" key="1">
    <citation type="journal article" date="2015" name="Nature">
        <title>rRNA introns, odd ribosomes, and small enigmatic genomes across a large radiation of phyla.</title>
        <authorList>
            <person name="Brown C.T."/>
            <person name="Hug L.A."/>
            <person name="Thomas B.C."/>
            <person name="Sharon I."/>
            <person name="Castelle C.J."/>
            <person name="Singh A."/>
            <person name="Wilkins M.J."/>
            <person name="Williams K.H."/>
            <person name="Banfield J.F."/>
        </authorList>
    </citation>
    <scope>NUCLEOTIDE SEQUENCE [LARGE SCALE GENOMIC DNA]</scope>
</reference>